<organism evidence="6 7">
    <name type="scientific">Bergeyella zoohelcum</name>
    <dbReference type="NCBI Taxonomy" id="1015"/>
    <lineage>
        <taxon>Bacteria</taxon>
        <taxon>Pseudomonadati</taxon>
        <taxon>Bacteroidota</taxon>
        <taxon>Flavobacteriia</taxon>
        <taxon>Flavobacteriales</taxon>
        <taxon>Weeksellaceae</taxon>
        <taxon>Bergeyella</taxon>
    </lineage>
</organism>
<evidence type="ECO:0000256" key="5">
    <source>
        <dbReference type="SAM" id="Phobius"/>
    </source>
</evidence>
<dbReference type="EMBL" id="UYIV01000001">
    <property type="protein sequence ID" value="VDH04959.1"/>
    <property type="molecule type" value="Genomic_DNA"/>
</dbReference>
<name>A0A7Z8YP74_9FLAO</name>
<evidence type="ECO:0000256" key="3">
    <source>
        <dbReference type="ARBA" id="ARBA00022989"/>
    </source>
</evidence>
<comment type="caution">
    <text evidence="6">The sequence shown here is derived from an EMBL/GenBank/DDBJ whole genome shotgun (WGS) entry which is preliminary data.</text>
</comment>
<feature type="transmembrane region" description="Helical" evidence="5">
    <location>
        <begin position="60"/>
        <end position="77"/>
    </location>
</feature>
<evidence type="ECO:0000313" key="6">
    <source>
        <dbReference type="EMBL" id="VDH04959.1"/>
    </source>
</evidence>
<evidence type="ECO:0000256" key="4">
    <source>
        <dbReference type="ARBA" id="ARBA00023136"/>
    </source>
</evidence>
<dbReference type="Pfam" id="PF07681">
    <property type="entry name" value="DoxX"/>
    <property type="match status" value="1"/>
</dbReference>
<evidence type="ECO:0000313" key="7">
    <source>
        <dbReference type="Proteomes" id="UP000270205"/>
    </source>
</evidence>
<dbReference type="GeneID" id="97264186"/>
<reference evidence="6 7" key="1">
    <citation type="submission" date="2018-11" db="EMBL/GenBank/DDBJ databases">
        <authorList>
            <consortium name="Pathogen Informatics"/>
        </authorList>
    </citation>
    <scope>NUCLEOTIDE SEQUENCE [LARGE SCALE GENOMIC DNA]</scope>
    <source>
        <strain evidence="6 7">NCTC12929</strain>
    </source>
</reference>
<evidence type="ECO:0000256" key="1">
    <source>
        <dbReference type="ARBA" id="ARBA00004141"/>
    </source>
</evidence>
<sequence length="143" mass="16706">MKKIKWVATVLGYLFRAFLAYTFIPHGWEKLTMRINPQEYIDFGLGGDFLDFYLIWENTGFIYLIGFAQLVGGLLLIPRCTYLFGGIWLLPMCIGMVGCHWYISHATDFLWFDIIILVMNLYLIAIHLPELSKVLFKKRGSWI</sequence>
<evidence type="ECO:0000256" key="2">
    <source>
        <dbReference type="ARBA" id="ARBA00022692"/>
    </source>
</evidence>
<proteinExistence type="predicted"/>
<accession>A0A7Z8YP74</accession>
<dbReference type="AlphaFoldDB" id="A0A7Z8YP74"/>
<comment type="subcellular location">
    <subcellularLocation>
        <location evidence="1">Membrane</location>
        <topology evidence="1">Multi-pass membrane protein</topology>
    </subcellularLocation>
</comment>
<dbReference type="RefSeq" id="WP_157909020.1">
    <property type="nucleotide sequence ID" value="NZ_UYIV01000001.1"/>
</dbReference>
<feature type="transmembrane region" description="Helical" evidence="5">
    <location>
        <begin position="82"/>
        <end position="103"/>
    </location>
</feature>
<keyword evidence="4 5" id="KW-0472">Membrane</keyword>
<keyword evidence="3 5" id="KW-1133">Transmembrane helix</keyword>
<gene>
    <name evidence="6" type="ORF">NCTC12929_01694</name>
</gene>
<dbReference type="Proteomes" id="UP000270205">
    <property type="component" value="Unassembled WGS sequence"/>
</dbReference>
<keyword evidence="2 5" id="KW-0812">Transmembrane</keyword>
<dbReference type="InterPro" id="IPR032808">
    <property type="entry name" value="DoxX"/>
</dbReference>
<feature type="transmembrane region" description="Helical" evidence="5">
    <location>
        <begin position="109"/>
        <end position="129"/>
    </location>
</feature>
<dbReference type="GO" id="GO:0016020">
    <property type="term" value="C:membrane"/>
    <property type="evidence" value="ECO:0007669"/>
    <property type="project" value="UniProtKB-SubCell"/>
</dbReference>
<protein>
    <submittedName>
        <fullName evidence="6">DoxX</fullName>
    </submittedName>
</protein>